<reference evidence="3 4" key="1">
    <citation type="submission" date="2020-10" db="EMBL/GenBank/DDBJ databases">
        <title>The Coptis chinensis genome and diversification of protoberbering-type alkaloids.</title>
        <authorList>
            <person name="Wang B."/>
            <person name="Shu S."/>
            <person name="Song C."/>
            <person name="Liu Y."/>
        </authorList>
    </citation>
    <scope>NUCLEOTIDE SEQUENCE [LARGE SCALE GENOMIC DNA]</scope>
    <source>
        <strain evidence="3">HL-2020</strain>
        <tissue evidence="3">Leaf</tissue>
    </source>
</reference>
<evidence type="ECO:0000313" key="4">
    <source>
        <dbReference type="Proteomes" id="UP000631114"/>
    </source>
</evidence>
<protein>
    <recommendedName>
        <fullName evidence="5">OTU domain-containing protein</fullName>
    </recommendedName>
</protein>
<evidence type="ECO:0000259" key="2">
    <source>
        <dbReference type="PROSITE" id="PS50802"/>
    </source>
</evidence>
<feature type="domain" description="OTU" evidence="2">
    <location>
        <begin position="61"/>
        <end position="171"/>
    </location>
</feature>
<dbReference type="CDD" id="cd22744">
    <property type="entry name" value="OTU"/>
    <property type="match status" value="1"/>
</dbReference>
<name>A0A835LPI9_9MAGN</name>
<dbReference type="InterPro" id="IPR001763">
    <property type="entry name" value="Rhodanese-like_dom"/>
</dbReference>
<feature type="domain" description="Rhodanese" evidence="1">
    <location>
        <begin position="106"/>
        <end position="134"/>
    </location>
</feature>
<dbReference type="PROSITE" id="PS50802">
    <property type="entry name" value="OTU"/>
    <property type="match status" value="1"/>
</dbReference>
<organism evidence="3 4">
    <name type="scientific">Coptis chinensis</name>
    <dbReference type="NCBI Taxonomy" id="261450"/>
    <lineage>
        <taxon>Eukaryota</taxon>
        <taxon>Viridiplantae</taxon>
        <taxon>Streptophyta</taxon>
        <taxon>Embryophyta</taxon>
        <taxon>Tracheophyta</taxon>
        <taxon>Spermatophyta</taxon>
        <taxon>Magnoliopsida</taxon>
        <taxon>Ranunculales</taxon>
        <taxon>Ranunculaceae</taxon>
        <taxon>Coptidoideae</taxon>
        <taxon>Coptis</taxon>
    </lineage>
</organism>
<comment type="caution">
    <text evidence="3">The sequence shown here is derived from an EMBL/GenBank/DDBJ whole genome shotgun (WGS) entry which is preliminary data.</text>
</comment>
<dbReference type="EMBL" id="JADFTS010000007">
    <property type="protein sequence ID" value="KAF9598884.1"/>
    <property type="molecule type" value="Genomic_DNA"/>
</dbReference>
<evidence type="ECO:0008006" key="5">
    <source>
        <dbReference type="Google" id="ProtNLM"/>
    </source>
</evidence>
<dbReference type="Proteomes" id="UP000631114">
    <property type="component" value="Unassembled WGS sequence"/>
</dbReference>
<keyword evidence="4" id="KW-1185">Reference proteome</keyword>
<sequence>MELENTLVPIIRYKDASPITLELMKETMKAKRKVEFDKDMGDCSFYHYLDYFPDVLQPLILDIEDPKGDGNCGFRALAMVLGYGEEGWVQVRVNLISELHASKEEYIRMLGHENVTRYEGSLLHFKGDAPEEKWMLLPEHGYLANQSIALRLLCISQWHVVTLFSLKVNIQ</sequence>
<proteinExistence type="predicted"/>
<dbReference type="InterPro" id="IPR003323">
    <property type="entry name" value="OTU_dom"/>
</dbReference>
<accession>A0A835LPI9</accession>
<dbReference type="PROSITE" id="PS50206">
    <property type="entry name" value="RHODANESE_3"/>
    <property type="match status" value="1"/>
</dbReference>
<dbReference type="AlphaFoldDB" id="A0A835LPI9"/>
<dbReference type="OrthoDB" id="1694816at2759"/>
<evidence type="ECO:0000259" key="1">
    <source>
        <dbReference type="PROSITE" id="PS50206"/>
    </source>
</evidence>
<gene>
    <name evidence="3" type="ORF">IFM89_032738</name>
</gene>
<evidence type="ECO:0000313" key="3">
    <source>
        <dbReference type="EMBL" id="KAF9598884.1"/>
    </source>
</evidence>